<dbReference type="EMBL" id="PCWS01000033">
    <property type="protein sequence ID" value="PIR08712.1"/>
    <property type="molecule type" value="Genomic_DNA"/>
</dbReference>
<gene>
    <name evidence="1" type="ORF">COV53_01585</name>
</gene>
<accession>A0A2H0NIK5</accession>
<sequence length="137" mass="14826">MPVWVSEGLRNAGAGPTMKVIPESPVSAGTRFTGQQFLGLLEAEDITSQQLAIVMANRDLAYALPEGAADLRRALGFCIRRDIGRIMEHQIKSANGEMGLGFWGSETDKQNLQLLLDVHGKLVEMSAAPSIMAESKE</sequence>
<evidence type="ECO:0000313" key="2">
    <source>
        <dbReference type="Proteomes" id="UP000230707"/>
    </source>
</evidence>
<reference evidence="1 2" key="1">
    <citation type="submission" date="2017-09" db="EMBL/GenBank/DDBJ databases">
        <title>Depth-based differentiation of microbial function through sediment-hosted aquifers and enrichment of novel symbionts in the deep terrestrial subsurface.</title>
        <authorList>
            <person name="Probst A.J."/>
            <person name="Ladd B."/>
            <person name="Jarett J.K."/>
            <person name="Geller-Mcgrath D.E."/>
            <person name="Sieber C.M."/>
            <person name="Emerson J.B."/>
            <person name="Anantharaman K."/>
            <person name="Thomas B.C."/>
            <person name="Malmstrom R."/>
            <person name="Stieglmeier M."/>
            <person name="Klingl A."/>
            <person name="Woyke T."/>
            <person name="Ryan C.M."/>
            <person name="Banfield J.F."/>
        </authorList>
    </citation>
    <scope>NUCLEOTIDE SEQUENCE [LARGE SCALE GENOMIC DNA]</scope>
    <source>
        <strain evidence="1">CG11_big_fil_rev_8_21_14_0_20_37_11</strain>
    </source>
</reference>
<comment type="caution">
    <text evidence="1">The sequence shown here is derived from an EMBL/GenBank/DDBJ whole genome shotgun (WGS) entry which is preliminary data.</text>
</comment>
<name>A0A2H0NIK5_9BACT</name>
<evidence type="ECO:0000313" key="1">
    <source>
        <dbReference type="EMBL" id="PIR08712.1"/>
    </source>
</evidence>
<protein>
    <submittedName>
        <fullName evidence="1">Uncharacterized protein</fullName>
    </submittedName>
</protein>
<dbReference type="Proteomes" id="UP000230707">
    <property type="component" value="Unassembled WGS sequence"/>
</dbReference>
<proteinExistence type="predicted"/>
<dbReference type="AlphaFoldDB" id="A0A2H0NIK5"/>
<organism evidence="1 2">
    <name type="scientific">Candidatus Gottesmanbacteria bacterium CG11_big_fil_rev_8_21_14_0_20_37_11</name>
    <dbReference type="NCBI Taxonomy" id="1974575"/>
    <lineage>
        <taxon>Bacteria</taxon>
        <taxon>Candidatus Gottesmaniibacteriota</taxon>
    </lineage>
</organism>